<dbReference type="GO" id="GO:0005524">
    <property type="term" value="F:ATP binding"/>
    <property type="evidence" value="ECO:0007669"/>
    <property type="project" value="UniProtKB-KW"/>
</dbReference>
<evidence type="ECO:0000313" key="10">
    <source>
        <dbReference type="EMBL" id="KGE73358.1"/>
    </source>
</evidence>
<comment type="catalytic activity">
    <reaction evidence="1">
        <text>ATP + protein L-histidine = ADP + protein N-phospho-L-histidine.</text>
        <dbReference type="EC" id="2.7.13.3"/>
    </reaction>
</comment>
<dbReference type="Gene3D" id="3.30.450.20">
    <property type="entry name" value="PAS domain"/>
    <property type="match status" value="1"/>
</dbReference>
<evidence type="ECO:0000256" key="2">
    <source>
        <dbReference type="ARBA" id="ARBA00012438"/>
    </source>
</evidence>
<evidence type="ECO:0000256" key="8">
    <source>
        <dbReference type="SAM" id="Phobius"/>
    </source>
</evidence>
<keyword evidence="4" id="KW-0808">Transferase</keyword>
<keyword evidence="6" id="KW-0418">Kinase</keyword>
<organism evidence="10 11">
    <name type="scientific">Spirochaeta lutea</name>
    <dbReference type="NCBI Taxonomy" id="1480694"/>
    <lineage>
        <taxon>Bacteria</taxon>
        <taxon>Pseudomonadati</taxon>
        <taxon>Spirochaetota</taxon>
        <taxon>Spirochaetia</taxon>
        <taxon>Spirochaetales</taxon>
        <taxon>Spirochaetaceae</taxon>
        <taxon>Spirochaeta</taxon>
    </lineage>
</organism>
<dbReference type="PANTHER" id="PTHR41523:SF8">
    <property type="entry name" value="ETHYLENE RESPONSE SENSOR PROTEIN"/>
    <property type="match status" value="1"/>
</dbReference>
<dbReference type="PANTHER" id="PTHR41523">
    <property type="entry name" value="TWO-COMPONENT SYSTEM SENSOR PROTEIN"/>
    <property type="match status" value="1"/>
</dbReference>
<dbReference type="InterPro" id="IPR011495">
    <property type="entry name" value="Sig_transdc_His_kin_sub2_dim/P"/>
</dbReference>
<evidence type="ECO:0000313" key="11">
    <source>
        <dbReference type="Proteomes" id="UP000029692"/>
    </source>
</evidence>
<keyword evidence="8" id="KW-0812">Transmembrane</keyword>
<feature type="transmembrane region" description="Helical" evidence="8">
    <location>
        <begin position="56"/>
        <end position="74"/>
    </location>
</feature>
<dbReference type="AlphaFoldDB" id="A0A098R113"/>
<feature type="transmembrane region" description="Helical" evidence="8">
    <location>
        <begin position="94"/>
        <end position="112"/>
    </location>
</feature>
<evidence type="ECO:0000256" key="6">
    <source>
        <dbReference type="ARBA" id="ARBA00022777"/>
    </source>
</evidence>
<evidence type="ECO:0000256" key="4">
    <source>
        <dbReference type="ARBA" id="ARBA00022679"/>
    </source>
</evidence>
<feature type="domain" description="Signal transduction histidine kinase subgroup 2 dimerisation and phosphoacceptor" evidence="9">
    <location>
        <begin position="132"/>
        <end position="207"/>
    </location>
</feature>
<evidence type="ECO:0000256" key="7">
    <source>
        <dbReference type="ARBA" id="ARBA00022840"/>
    </source>
</evidence>
<dbReference type="STRING" id="1480694.DC28_04380"/>
<accession>A0A098R113</accession>
<evidence type="ECO:0000256" key="5">
    <source>
        <dbReference type="ARBA" id="ARBA00022741"/>
    </source>
</evidence>
<evidence type="ECO:0000259" key="9">
    <source>
        <dbReference type="Pfam" id="PF07568"/>
    </source>
</evidence>
<keyword evidence="11" id="KW-1185">Reference proteome</keyword>
<keyword evidence="7" id="KW-0067">ATP-binding</keyword>
<dbReference type="eggNOG" id="COG3920">
    <property type="taxonomic scope" value="Bacteria"/>
</dbReference>
<dbReference type="GO" id="GO:0004673">
    <property type="term" value="F:protein histidine kinase activity"/>
    <property type="evidence" value="ECO:0007669"/>
    <property type="project" value="UniProtKB-EC"/>
</dbReference>
<keyword evidence="8" id="KW-0472">Membrane</keyword>
<dbReference type="EC" id="2.7.13.3" evidence="2"/>
<name>A0A098R113_9SPIO</name>
<dbReference type="Proteomes" id="UP000029692">
    <property type="component" value="Unassembled WGS sequence"/>
</dbReference>
<evidence type="ECO:0000256" key="1">
    <source>
        <dbReference type="ARBA" id="ARBA00000085"/>
    </source>
</evidence>
<keyword evidence="5" id="KW-0547">Nucleotide-binding</keyword>
<keyword evidence="8" id="KW-1133">Transmembrane helix</keyword>
<sequence length="335" mass="38115">MNSAIGSGLFFLSRMTAKGGSTLLPRRGPSGKYRVDFRPRRVILGSMDHRKQSIRSAIRVVGIYAALGSLWILFSDRITQVLFQDPELFLQAQTIKGWLYVLTTAGLLYVLIHNELGIQRRHNEETKALSRELHHRVKNNLQLMLSLINLQQDQYRESPETSKALGEMYLRMESISLIHEQMYQVRSLASVKLKPYLEELSASIASHYALGNTLGSPVELAIDDYEPHITEALPIGLMVNEFIASAVRRHISNPGDIRITIENQEQAGYIWIAVFLQTQEEELFSNHPENRLSETLIQSLASQLGGTWTKNQGDSALVYELRFKRQTDQLPRQRA</sequence>
<keyword evidence="3" id="KW-0597">Phosphoprotein</keyword>
<gene>
    <name evidence="10" type="ORF">DC28_04380</name>
</gene>
<dbReference type="OrthoDB" id="9767435at2"/>
<dbReference type="EMBL" id="JNUP01000031">
    <property type="protein sequence ID" value="KGE73358.1"/>
    <property type="molecule type" value="Genomic_DNA"/>
</dbReference>
<evidence type="ECO:0000256" key="3">
    <source>
        <dbReference type="ARBA" id="ARBA00022553"/>
    </source>
</evidence>
<comment type="caution">
    <text evidence="10">The sequence shown here is derived from an EMBL/GenBank/DDBJ whole genome shotgun (WGS) entry which is preliminary data.</text>
</comment>
<protein>
    <recommendedName>
        <fullName evidence="2">histidine kinase</fullName>
        <ecNumber evidence="2">2.7.13.3</ecNumber>
    </recommendedName>
</protein>
<reference evidence="10 11" key="1">
    <citation type="submission" date="2014-05" db="EMBL/GenBank/DDBJ databases">
        <title>De novo Genome Sequence of Spirocheata sp.</title>
        <authorList>
            <person name="Shivani Y."/>
            <person name="Subhash Y."/>
            <person name="Tushar L."/>
            <person name="Sasikala C."/>
            <person name="Ramana C.V."/>
        </authorList>
    </citation>
    <scope>NUCLEOTIDE SEQUENCE [LARGE SCALE GENOMIC DNA]</scope>
    <source>
        <strain evidence="10 11">JC230</strain>
    </source>
</reference>
<dbReference type="Pfam" id="PF07568">
    <property type="entry name" value="HisKA_2"/>
    <property type="match status" value="1"/>
</dbReference>
<dbReference type="eggNOG" id="COG4191">
    <property type="taxonomic scope" value="Bacteria"/>
</dbReference>
<proteinExistence type="predicted"/>